<feature type="coiled-coil region" evidence="1">
    <location>
        <begin position="475"/>
        <end position="509"/>
    </location>
</feature>
<feature type="compositionally biased region" description="Low complexity" evidence="2">
    <location>
        <begin position="208"/>
        <end position="222"/>
    </location>
</feature>
<dbReference type="AlphaFoldDB" id="A0A059CHB6"/>
<dbReference type="FunCoup" id="A0A059CHB6">
    <property type="interactions" value="46"/>
</dbReference>
<dbReference type="EMBL" id="KK198756">
    <property type="protein sequence ID" value="KCW77556.1"/>
    <property type="molecule type" value="Genomic_DNA"/>
</dbReference>
<name>A0A059CHB6_EUCGR</name>
<dbReference type="eggNOG" id="ENOG502QT1D">
    <property type="taxonomic scope" value="Eukaryota"/>
</dbReference>
<dbReference type="Gramene" id="KCW77556">
    <property type="protein sequence ID" value="KCW77556"/>
    <property type="gene ID" value="EUGRSUZ_D01870"/>
</dbReference>
<feature type="coiled-coil region" evidence="1">
    <location>
        <begin position="901"/>
        <end position="928"/>
    </location>
</feature>
<protein>
    <recommendedName>
        <fullName evidence="3">C2 NT-type domain-containing protein</fullName>
    </recommendedName>
</protein>
<feature type="compositionally biased region" description="Basic and acidic residues" evidence="2">
    <location>
        <begin position="146"/>
        <end position="178"/>
    </location>
</feature>
<dbReference type="PROSITE" id="PS51840">
    <property type="entry name" value="C2_NT"/>
    <property type="match status" value="1"/>
</dbReference>
<feature type="domain" description="C2 NT-type" evidence="3">
    <location>
        <begin position="6"/>
        <end position="141"/>
    </location>
</feature>
<accession>A0A059CHB6</accession>
<proteinExistence type="predicted"/>
<dbReference type="OMA" id="SCRWENP"/>
<dbReference type="InParanoid" id="A0A059CHB6"/>
<dbReference type="PANTHER" id="PTHR34452:SF7">
    <property type="entry name" value="MYOSIN HEAVY CHAIN-RELATED PROTEIN"/>
    <property type="match status" value="1"/>
</dbReference>
<dbReference type="PANTHER" id="PTHR34452">
    <property type="entry name" value="MYOSIN HEAVY CHAIN-RELATED PROTEIN"/>
    <property type="match status" value="1"/>
</dbReference>
<dbReference type="Pfam" id="PF10358">
    <property type="entry name" value="NT-C2"/>
    <property type="match status" value="1"/>
</dbReference>
<organism evidence="4">
    <name type="scientific">Eucalyptus grandis</name>
    <name type="common">Flooded gum</name>
    <dbReference type="NCBI Taxonomy" id="71139"/>
    <lineage>
        <taxon>Eukaryota</taxon>
        <taxon>Viridiplantae</taxon>
        <taxon>Streptophyta</taxon>
        <taxon>Embryophyta</taxon>
        <taxon>Tracheophyta</taxon>
        <taxon>Spermatophyta</taxon>
        <taxon>Magnoliopsida</taxon>
        <taxon>eudicotyledons</taxon>
        <taxon>Gunneridae</taxon>
        <taxon>Pentapetalae</taxon>
        <taxon>rosids</taxon>
        <taxon>malvids</taxon>
        <taxon>Myrtales</taxon>
        <taxon>Myrtaceae</taxon>
        <taxon>Myrtoideae</taxon>
        <taxon>Eucalypteae</taxon>
        <taxon>Eucalyptus</taxon>
    </lineage>
</organism>
<feature type="compositionally biased region" description="Polar residues" evidence="2">
    <location>
        <begin position="179"/>
        <end position="190"/>
    </location>
</feature>
<feature type="coiled-coil region" evidence="1">
    <location>
        <begin position="1017"/>
        <end position="1058"/>
    </location>
</feature>
<feature type="region of interest" description="Disordered" evidence="2">
    <location>
        <begin position="205"/>
        <end position="230"/>
    </location>
</feature>
<gene>
    <name evidence="4" type="ORF">EUGRSUZ_D01870</name>
</gene>
<feature type="coiled-coil region" evidence="1">
    <location>
        <begin position="655"/>
        <end position="777"/>
    </location>
</feature>
<keyword evidence="1" id="KW-0175">Coiled coil</keyword>
<dbReference type="InterPro" id="IPR019448">
    <property type="entry name" value="NT-C2"/>
</dbReference>
<feature type="region of interest" description="Disordered" evidence="2">
    <location>
        <begin position="419"/>
        <end position="449"/>
    </location>
</feature>
<evidence type="ECO:0000256" key="2">
    <source>
        <dbReference type="SAM" id="MobiDB-lite"/>
    </source>
</evidence>
<feature type="compositionally biased region" description="Basic and acidic residues" evidence="2">
    <location>
        <begin position="432"/>
        <end position="445"/>
    </location>
</feature>
<sequence length="1075" mass="122800">MFKPARWRSEKNRVKAVFKLQFHATQVAQLNADALMVSVVPGDVGKPTVKLEKATIREGRCQWASPVYETIKFARDPKTGKINEKIYQFIVSTGAAKSGFIGEASVDFADYAEATKASSVSLPLKNSSIGAVLHVSIQRLQENVDNREVEENEDTKVRLHDNSLRSHLSNGDKDESNENTKNSSAEDVTVNKTIITQNAELNGSFRASSGSDLTVSSSESSSGLNTPREHSVSNAIVPHESNGFQSSMSNVLLPHEQKWGWSASLDHAVVDDMSDANLEGKLEKASDSEIEKLRNELVVMARQVDMSELELQTLRKQIVKESKRSQDLSREIVCLKEERDALKLECEKFKSLHRSTVKKKLECEDGDLRALLEEVREELDHEKNHNANLRLQLQKTQESNDELIFAIKDLDEMLEQKNQEMGNRSGKSGLYENKEFPSEGASRCETDEDEDQKALEEIVKEHRDAKETYLLEQRIIDLNSEIEIYRRDRDELEMQMEQIALDYEILKQKDHEISYKLEQSQLQEQLKMQCEGLPFQNTHELENKIQSLENELKKQSEDLTESVTTIDELRAHMKSLEEELEKQAREFEANLEVITHAKVEQEQRAIQAERALQTMKKKNVNTAERLQGEFRRLSEQMASTFTANEKVAMRALTEAGELRMQKVQLDEMLRKANAELQLVKNSYEIKLAELSDQIGEKKNQINNMALEIDEKSKKLKDCKKHEKEVTENLLHEIMTLKAEITRLNAENNLLSNEAGQEDNLKEELRQLKKSITEAELAVQRGNVERNELVSAIALVKKELEDSLVELKRLRHLKDEKDITICKLETELKTLRVQCKDLKNLLIEDKSEKENLRNQIFQLKGDLENKDNALLVIEKRVKESNGRAAISEGTKNATRNNKVVPLASSNKEVSNLREKLKLLEGQIMMKEAVLEESANSFLEKERSFKSKIEELESRLDELNHFYPCNKVAEATGGITSKNVSPEGSCLSTENGNLHNRNDEALLDKEVKKNAANTTQDDVSYLSKELESMKERNQLMESELKELQEKYSEMSLMFAEVEGERQQLVMTLRNLKNSKKN</sequence>
<reference evidence="4" key="1">
    <citation type="submission" date="2013-07" db="EMBL/GenBank/DDBJ databases">
        <title>The genome of Eucalyptus grandis.</title>
        <authorList>
            <person name="Schmutz J."/>
            <person name="Hayes R."/>
            <person name="Myburg A."/>
            <person name="Tuskan G."/>
            <person name="Grattapaglia D."/>
            <person name="Rokhsar D.S."/>
        </authorList>
    </citation>
    <scope>NUCLEOTIDE SEQUENCE</scope>
    <source>
        <tissue evidence="4">Leaf extractions</tissue>
    </source>
</reference>
<feature type="coiled-coil region" evidence="1">
    <location>
        <begin position="538"/>
        <end position="618"/>
    </location>
</feature>
<feature type="region of interest" description="Disordered" evidence="2">
    <location>
        <begin position="146"/>
        <end position="190"/>
    </location>
</feature>
<evidence type="ECO:0000256" key="1">
    <source>
        <dbReference type="SAM" id="Coils"/>
    </source>
</evidence>
<evidence type="ECO:0000313" key="4">
    <source>
        <dbReference type="EMBL" id="KCW77556.1"/>
    </source>
</evidence>
<evidence type="ECO:0000259" key="3">
    <source>
        <dbReference type="PROSITE" id="PS51840"/>
    </source>
</evidence>
<feature type="coiled-coil region" evidence="1">
    <location>
        <begin position="834"/>
        <end position="868"/>
    </location>
</feature>
<dbReference type="STRING" id="71139.A0A059CHB6"/>